<accession>A0A6A5SZ97</accession>
<dbReference type="Pfam" id="PF00651">
    <property type="entry name" value="BTB"/>
    <property type="match status" value="1"/>
</dbReference>
<keyword evidence="3" id="KW-1185">Reference proteome</keyword>
<dbReference type="PANTHER" id="PTHR47843:SF5">
    <property type="entry name" value="BTB_POZ DOMAIN PROTEIN"/>
    <property type="match status" value="1"/>
</dbReference>
<proteinExistence type="predicted"/>
<dbReference type="OrthoDB" id="6359816at2759"/>
<dbReference type="Gene3D" id="3.30.710.10">
    <property type="entry name" value="Potassium Channel Kv1.1, Chain A"/>
    <property type="match status" value="1"/>
</dbReference>
<organism evidence="2 3">
    <name type="scientific">Clathrospora elynae</name>
    <dbReference type="NCBI Taxonomy" id="706981"/>
    <lineage>
        <taxon>Eukaryota</taxon>
        <taxon>Fungi</taxon>
        <taxon>Dikarya</taxon>
        <taxon>Ascomycota</taxon>
        <taxon>Pezizomycotina</taxon>
        <taxon>Dothideomycetes</taxon>
        <taxon>Pleosporomycetidae</taxon>
        <taxon>Pleosporales</taxon>
        <taxon>Diademaceae</taxon>
        <taxon>Clathrospora</taxon>
    </lineage>
</organism>
<sequence length="317" mass="36469">MGHKRRYEEFIGSMKSLLETGKHSDFIISCGEDTYNVHKSIVCSQCEFFDAASRFGKEGEEGKVDLVDDEPEIVKHLVNYLYEVDYHVRSEEVDGPWVFRMNWDFEKAPKYTPRRRIILDCSLWATSAMKMVEILELHPDIIKKQKVSSRVIELHPMKTEHKLIIKTLVKYWKELQAQNAEAIGAIPKPTGTEDPITHAKVYALAEKYNLKGLKDLAREKFTASLEHTFPGLEFFNAVDVVFTSTPDNDHGLRKVVAFHLSQQKEMYGMYGRLEHALKSTPSLAFHMIWCEYVSLEESTLRDASDETLNDSMTSNLP</sequence>
<name>A0A6A5SZ97_9PLEO</name>
<evidence type="ECO:0000313" key="2">
    <source>
        <dbReference type="EMBL" id="KAF1943876.1"/>
    </source>
</evidence>
<dbReference type="PANTHER" id="PTHR47843">
    <property type="entry name" value="BTB DOMAIN-CONTAINING PROTEIN-RELATED"/>
    <property type="match status" value="1"/>
</dbReference>
<dbReference type="Proteomes" id="UP000800038">
    <property type="component" value="Unassembled WGS sequence"/>
</dbReference>
<dbReference type="InterPro" id="IPR011333">
    <property type="entry name" value="SKP1/BTB/POZ_sf"/>
</dbReference>
<evidence type="ECO:0000313" key="3">
    <source>
        <dbReference type="Proteomes" id="UP000800038"/>
    </source>
</evidence>
<dbReference type="AlphaFoldDB" id="A0A6A5SZ97"/>
<dbReference type="SUPFAM" id="SSF54695">
    <property type="entry name" value="POZ domain"/>
    <property type="match status" value="1"/>
</dbReference>
<dbReference type="PROSITE" id="PS50097">
    <property type="entry name" value="BTB"/>
    <property type="match status" value="1"/>
</dbReference>
<protein>
    <recommendedName>
        <fullName evidence="1">BTB domain-containing protein</fullName>
    </recommendedName>
</protein>
<dbReference type="InterPro" id="IPR000210">
    <property type="entry name" value="BTB/POZ_dom"/>
</dbReference>
<dbReference type="CDD" id="cd18186">
    <property type="entry name" value="BTB_POZ_ZBTB_KLHL-like"/>
    <property type="match status" value="1"/>
</dbReference>
<gene>
    <name evidence="2" type="ORF">EJ02DRAFT_501833</name>
</gene>
<dbReference type="EMBL" id="ML976021">
    <property type="protein sequence ID" value="KAF1943876.1"/>
    <property type="molecule type" value="Genomic_DNA"/>
</dbReference>
<reference evidence="2" key="1">
    <citation type="journal article" date="2020" name="Stud. Mycol.">
        <title>101 Dothideomycetes genomes: a test case for predicting lifestyles and emergence of pathogens.</title>
        <authorList>
            <person name="Haridas S."/>
            <person name="Albert R."/>
            <person name="Binder M."/>
            <person name="Bloem J."/>
            <person name="Labutti K."/>
            <person name="Salamov A."/>
            <person name="Andreopoulos B."/>
            <person name="Baker S."/>
            <person name="Barry K."/>
            <person name="Bills G."/>
            <person name="Bluhm B."/>
            <person name="Cannon C."/>
            <person name="Castanera R."/>
            <person name="Culley D."/>
            <person name="Daum C."/>
            <person name="Ezra D."/>
            <person name="Gonzalez J."/>
            <person name="Henrissat B."/>
            <person name="Kuo A."/>
            <person name="Liang C."/>
            <person name="Lipzen A."/>
            <person name="Lutzoni F."/>
            <person name="Magnuson J."/>
            <person name="Mondo S."/>
            <person name="Nolan M."/>
            <person name="Ohm R."/>
            <person name="Pangilinan J."/>
            <person name="Park H.-J."/>
            <person name="Ramirez L."/>
            <person name="Alfaro M."/>
            <person name="Sun H."/>
            <person name="Tritt A."/>
            <person name="Yoshinaga Y."/>
            <person name="Zwiers L.-H."/>
            <person name="Turgeon B."/>
            <person name="Goodwin S."/>
            <person name="Spatafora J."/>
            <person name="Crous P."/>
            <person name="Grigoriev I."/>
        </authorList>
    </citation>
    <scope>NUCLEOTIDE SEQUENCE</scope>
    <source>
        <strain evidence="2">CBS 161.51</strain>
    </source>
</reference>
<feature type="domain" description="BTB" evidence="1">
    <location>
        <begin position="24"/>
        <end position="90"/>
    </location>
</feature>
<evidence type="ECO:0000259" key="1">
    <source>
        <dbReference type="PROSITE" id="PS50097"/>
    </source>
</evidence>